<evidence type="ECO:0000256" key="1">
    <source>
        <dbReference type="SAM" id="MobiDB-lite"/>
    </source>
</evidence>
<dbReference type="EMBL" id="ML735290">
    <property type="protein sequence ID" value="KAE8387622.1"/>
    <property type="molecule type" value="Genomic_DNA"/>
</dbReference>
<gene>
    <name evidence="2" type="ORF">BDV23DRAFT_186170</name>
</gene>
<name>A0A5N7C0L2_PETAA</name>
<accession>A0A5N7C0L2</accession>
<evidence type="ECO:0000313" key="2">
    <source>
        <dbReference type="EMBL" id="KAE8387622.1"/>
    </source>
</evidence>
<feature type="region of interest" description="Disordered" evidence="1">
    <location>
        <begin position="1"/>
        <end position="20"/>
    </location>
</feature>
<proteinExistence type="predicted"/>
<sequence length="106" mass="11382">MGEKGKDHQHAGNAKDLEEDPQRIYYGDIEACRHGRSPTLVTTAAAWSADHFNSRGLLSAGFSFIGQWDSSPLQFFHRARISGTFACTPLSSASSCPTSAQQPGPG</sequence>
<dbReference type="Proteomes" id="UP000326877">
    <property type="component" value="Unassembled WGS sequence"/>
</dbReference>
<reference evidence="2" key="1">
    <citation type="submission" date="2019-04" db="EMBL/GenBank/DDBJ databases">
        <title>Friends and foes A comparative genomics studyof 23 Aspergillus species from section Flavi.</title>
        <authorList>
            <consortium name="DOE Joint Genome Institute"/>
            <person name="Kjaerbolling I."/>
            <person name="Vesth T."/>
            <person name="Frisvad J.C."/>
            <person name="Nybo J.L."/>
            <person name="Theobald S."/>
            <person name="Kildgaard S."/>
            <person name="Isbrandt T."/>
            <person name="Kuo A."/>
            <person name="Sato A."/>
            <person name="Lyhne E.K."/>
            <person name="Kogle M.E."/>
            <person name="Wiebenga A."/>
            <person name="Kun R.S."/>
            <person name="Lubbers R.J."/>
            <person name="Makela M.R."/>
            <person name="Barry K."/>
            <person name="Chovatia M."/>
            <person name="Clum A."/>
            <person name="Daum C."/>
            <person name="Haridas S."/>
            <person name="He G."/>
            <person name="LaButti K."/>
            <person name="Lipzen A."/>
            <person name="Mondo S."/>
            <person name="Riley R."/>
            <person name="Salamov A."/>
            <person name="Simmons B.A."/>
            <person name="Magnuson J.K."/>
            <person name="Henrissat B."/>
            <person name="Mortensen U.H."/>
            <person name="Larsen T.O."/>
            <person name="Devries R.P."/>
            <person name="Grigoriev I.V."/>
            <person name="Machida M."/>
            <person name="Baker S.E."/>
            <person name="Andersen M.R."/>
        </authorList>
    </citation>
    <scope>NUCLEOTIDE SEQUENCE [LARGE SCALE GENOMIC DNA]</scope>
    <source>
        <strain evidence="2">IBT 14317</strain>
    </source>
</reference>
<protein>
    <submittedName>
        <fullName evidence="2">Uncharacterized protein</fullName>
    </submittedName>
</protein>
<dbReference type="AlphaFoldDB" id="A0A5N7C0L2"/>
<organism evidence="2">
    <name type="scientific">Petromyces alliaceus</name>
    <name type="common">Aspergillus alliaceus</name>
    <dbReference type="NCBI Taxonomy" id="209559"/>
    <lineage>
        <taxon>Eukaryota</taxon>
        <taxon>Fungi</taxon>
        <taxon>Dikarya</taxon>
        <taxon>Ascomycota</taxon>
        <taxon>Pezizomycotina</taxon>
        <taxon>Eurotiomycetes</taxon>
        <taxon>Eurotiomycetidae</taxon>
        <taxon>Eurotiales</taxon>
        <taxon>Aspergillaceae</taxon>
        <taxon>Aspergillus</taxon>
        <taxon>Aspergillus subgen. Circumdati</taxon>
    </lineage>
</organism>